<accession>A0ABR0AQR7</accession>
<gene>
    <name evidence="2" type="ORF">OUZ56_016504</name>
</gene>
<feature type="compositionally biased region" description="Polar residues" evidence="1">
    <location>
        <begin position="161"/>
        <end position="171"/>
    </location>
</feature>
<evidence type="ECO:0000256" key="1">
    <source>
        <dbReference type="SAM" id="MobiDB-lite"/>
    </source>
</evidence>
<dbReference type="Proteomes" id="UP001234178">
    <property type="component" value="Unassembled WGS sequence"/>
</dbReference>
<proteinExistence type="predicted"/>
<feature type="region of interest" description="Disordered" evidence="1">
    <location>
        <begin position="157"/>
        <end position="191"/>
    </location>
</feature>
<name>A0ABR0AQR7_9CRUS</name>
<dbReference type="EMBL" id="JAOYFB010000038">
    <property type="protein sequence ID" value="KAK4027458.1"/>
    <property type="molecule type" value="Genomic_DNA"/>
</dbReference>
<comment type="caution">
    <text evidence="2">The sequence shown here is derived from an EMBL/GenBank/DDBJ whole genome shotgun (WGS) entry which is preliminary data.</text>
</comment>
<organism evidence="2 3">
    <name type="scientific">Daphnia magna</name>
    <dbReference type="NCBI Taxonomy" id="35525"/>
    <lineage>
        <taxon>Eukaryota</taxon>
        <taxon>Metazoa</taxon>
        <taxon>Ecdysozoa</taxon>
        <taxon>Arthropoda</taxon>
        <taxon>Crustacea</taxon>
        <taxon>Branchiopoda</taxon>
        <taxon>Diplostraca</taxon>
        <taxon>Cladocera</taxon>
        <taxon>Anomopoda</taxon>
        <taxon>Daphniidae</taxon>
        <taxon>Daphnia</taxon>
    </lineage>
</organism>
<keyword evidence="3" id="KW-1185">Reference proteome</keyword>
<protein>
    <submittedName>
        <fullName evidence="2">Uncharacterized protein</fullName>
    </submittedName>
</protein>
<sequence length="191" mass="20870">MADEDDFVLQLAIEARRVCQKQCNCINETCNNKESDRFQDPYGARMDLDTLNAALTALGANQQQQQQQQQQQRTVLPSLAARLLAAPVPAPLPPAAPGANVVHSPARVLVDPKERAYTLLNPWTASSGPCISMMGNPPATVNDFLIEIRRLETISEAVATSPETMTRSQVAQDKEKNETAATESMARRLSP</sequence>
<reference evidence="2 3" key="1">
    <citation type="journal article" date="2023" name="Nucleic Acids Res.">
        <title>The hologenome of Daphnia magna reveals possible DNA methylation and microbiome-mediated evolution of the host genome.</title>
        <authorList>
            <person name="Chaturvedi A."/>
            <person name="Li X."/>
            <person name="Dhandapani V."/>
            <person name="Marshall H."/>
            <person name="Kissane S."/>
            <person name="Cuenca-Cambronero M."/>
            <person name="Asole G."/>
            <person name="Calvet F."/>
            <person name="Ruiz-Romero M."/>
            <person name="Marangio P."/>
            <person name="Guigo R."/>
            <person name="Rago D."/>
            <person name="Mirbahai L."/>
            <person name="Eastwood N."/>
            <person name="Colbourne J.K."/>
            <person name="Zhou J."/>
            <person name="Mallon E."/>
            <person name="Orsini L."/>
        </authorList>
    </citation>
    <scope>NUCLEOTIDE SEQUENCE [LARGE SCALE GENOMIC DNA]</scope>
    <source>
        <strain evidence="2">LRV0_1</strain>
    </source>
</reference>
<evidence type="ECO:0000313" key="2">
    <source>
        <dbReference type="EMBL" id="KAK4027458.1"/>
    </source>
</evidence>
<evidence type="ECO:0000313" key="3">
    <source>
        <dbReference type="Proteomes" id="UP001234178"/>
    </source>
</evidence>